<dbReference type="Proteomes" id="UP001359559">
    <property type="component" value="Unassembled WGS sequence"/>
</dbReference>
<accession>A0AAN9F7B7</accession>
<sequence>MFHKGVVVKLDYEIGVLRAVGCIVKTVDASGVARIIDKLRKDKCLYVHISHHTKELAIVNAYIQRLPCSCGIGSLYEGKETDAMCLKFSIDWFDRKVQPCDVERVEPHSRAIDFCCYGIG</sequence>
<protein>
    <submittedName>
        <fullName evidence="1">Uncharacterized protein</fullName>
    </submittedName>
</protein>
<evidence type="ECO:0000313" key="1">
    <source>
        <dbReference type="EMBL" id="KAK7271187.1"/>
    </source>
</evidence>
<gene>
    <name evidence="1" type="ORF">RJT34_26873</name>
</gene>
<dbReference type="EMBL" id="JAYKXN010000007">
    <property type="protein sequence ID" value="KAK7271187.1"/>
    <property type="molecule type" value="Genomic_DNA"/>
</dbReference>
<dbReference type="AlphaFoldDB" id="A0AAN9F7B7"/>
<name>A0AAN9F7B7_CLITE</name>
<reference evidence="1 2" key="1">
    <citation type="submission" date="2024-01" db="EMBL/GenBank/DDBJ databases">
        <title>The genomes of 5 underutilized Papilionoideae crops provide insights into root nodulation and disease resistance.</title>
        <authorList>
            <person name="Yuan L."/>
        </authorList>
    </citation>
    <scope>NUCLEOTIDE SEQUENCE [LARGE SCALE GENOMIC DNA]</scope>
    <source>
        <strain evidence="1">LY-2023</strain>
        <tissue evidence="1">Leaf</tissue>
    </source>
</reference>
<organism evidence="1 2">
    <name type="scientific">Clitoria ternatea</name>
    <name type="common">Butterfly pea</name>
    <dbReference type="NCBI Taxonomy" id="43366"/>
    <lineage>
        <taxon>Eukaryota</taxon>
        <taxon>Viridiplantae</taxon>
        <taxon>Streptophyta</taxon>
        <taxon>Embryophyta</taxon>
        <taxon>Tracheophyta</taxon>
        <taxon>Spermatophyta</taxon>
        <taxon>Magnoliopsida</taxon>
        <taxon>eudicotyledons</taxon>
        <taxon>Gunneridae</taxon>
        <taxon>Pentapetalae</taxon>
        <taxon>rosids</taxon>
        <taxon>fabids</taxon>
        <taxon>Fabales</taxon>
        <taxon>Fabaceae</taxon>
        <taxon>Papilionoideae</taxon>
        <taxon>50 kb inversion clade</taxon>
        <taxon>NPAAA clade</taxon>
        <taxon>indigoferoid/millettioid clade</taxon>
        <taxon>Phaseoleae</taxon>
        <taxon>Clitoria</taxon>
    </lineage>
</organism>
<evidence type="ECO:0000313" key="2">
    <source>
        <dbReference type="Proteomes" id="UP001359559"/>
    </source>
</evidence>
<proteinExistence type="predicted"/>
<comment type="caution">
    <text evidence="1">The sequence shown here is derived from an EMBL/GenBank/DDBJ whole genome shotgun (WGS) entry which is preliminary data.</text>
</comment>
<keyword evidence="2" id="KW-1185">Reference proteome</keyword>